<evidence type="ECO:0000256" key="1">
    <source>
        <dbReference type="ARBA" id="ARBA00004571"/>
    </source>
</evidence>
<organism evidence="13 14">
    <name type="scientific">Aureibacter tunicatorum</name>
    <dbReference type="NCBI Taxonomy" id="866807"/>
    <lineage>
        <taxon>Bacteria</taxon>
        <taxon>Pseudomonadati</taxon>
        <taxon>Bacteroidota</taxon>
        <taxon>Cytophagia</taxon>
        <taxon>Cytophagales</taxon>
        <taxon>Persicobacteraceae</taxon>
        <taxon>Aureibacter</taxon>
    </lineage>
</organism>
<comment type="subcellular location">
    <subcellularLocation>
        <location evidence="1 9">Cell outer membrane</location>
        <topology evidence="1 9">Multi-pass membrane protein</topology>
    </subcellularLocation>
</comment>
<dbReference type="SUPFAM" id="SSF49464">
    <property type="entry name" value="Carboxypeptidase regulatory domain-like"/>
    <property type="match status" value="1"/>
</dbReference>
<evidence type="ECO:0000256" key="7">
    <source>
        <dbReference type="ARBA" id="ARBA00023136"/>
    </source>
</evidence>
<evidence type="ECO:0000259" key="12">
    <source>
        <dbReference type="Pfam" id="PF07715"/>
    </source>
</evidence>
<dbReference type="Proteomes" id="UP001185092">
    <property type="component" value="Unassembled WGS sequence"/>
</dbReference>
<accession>A0AAE3XLH9</accession>
<comment type="similarity">
    <text evidence="9 10">Belongs to the TonB-dependent receptor family.</text>
</comment>
<dbReference type="SUPFAM" id="SSF56935">
    <property type="entry name" value="Porins"/>
    <property type="match status" value="1"/>
</dbReference>
<evidence type="ECO:0000256" key="3">
    <source>
        <dbReference type="ARBA" id="ARBA00022452"/>
    </source>
</evidence>
<evidence type="ECO:0000256" key="8">
    <source>
        <dbReference type="ARBA" id="ARBA00023237"/>
    </source>
</evidence>
<dbReference type="PANTHER" id="PTHR30069">
    <property type="entry name" value="TONB-DEPENDENT OUTER MEMBRANE RECEPTOR"/>
    <property type="match status" value="1"/>
</dbReference>
<feature type="domain" description="TonB-dependent receptor plug" evidence="12">
    <location>
        <begin position="121"/>
        <end position="230"/>
    </location>
</feature>
<feature type="domain" description="TonB-dependent receptor-like beta-barrel" evidence="11">
    <location>
        <begin position="333"/>
        <end position="823"/>
    </location>
</feature>
<keyword evidence="2 9" id="KW-0813">Transport</keyword>
<name>A0AAE3XLH9_9BACT</name>
<dbReference type="InterPro" id="IPR039426">
    <property type="entry name" value="TonB-dep_rcpt-like"/>
</dbReference>
<sequence>MRYIYSFLAFVLLFISTLDLRAQSYRISGTIYDQDLNEPIIGANVVIKDTSVGTITDLEGNFTFTTNLQGEQTLHISYIGYEEIDQKITINKDLKLGKIVMKPTSIGLKEVEIVADVAIDRKTPVAVSTISLREFEAKISNQDLPEILKSTPSVYTTPGNGGGFGDTRINVRGFDDTNTAVLVNGVPVNDMENGNVYWSNWAGLGDVTRSMQVQRGLSASKLALNSVGGTINIITKTTDIKKGGNAFMTVGNDGYLKFGSTLSTGKLPGDWAITASATRTTGSGYVSKTFIDAYSYYFSVSKTFSPTQSLTFLVIDGPQVHGRRFFNLGYDITPNSPYPKRANYEWGYYDGNVINTSGNQYRKPLFMLNHYWTMSDKTELSTSLYSSIGFGGGWRTRAASGFNWDNTKVDGPQSPYDFNEIYALNRQRAMEGKGAAYYLSISNNNHRWYGLLSTLNHSINEKLNFVGGLDLRTYKGIHDTRVYDLLGADYVDASKTWDVNRPDGYKAYYNDQIIYYNFGFVNWVGLFSQLEYSTDKLTIFGSLALNNTWYKREDFFRYKPGNQKSETKSIQGISGKAGANYNITDHHNVFINGGYFSRAPFFNAVYLNNTNEINSTLNNEKVYSIEVGYGYRSEIFSANGNLYYTNWNDRFLRRTINLDTIANLTGIKARHMGIEIDFTFKPIDKLKITGVASIGDWIYENDVDAVLIDEDNNEIVDSTGMKLEARLAIKGLKIPNSAQSSLALGFNYELVKGLNIYGDWNYYARLYADFDIEDRIYKQDVEQIIDRSQSWILPKYSLFSGGVSYSFNINWVRFTARVTSNNLLNSKYVVQATDNAKNPEAQTNPHTREAALGYWGFGRTWTAGLKINF</sequence>
<evidence type="ECO:0000313" key="14">
    <source>
        <dbReference type="Proteomes" id="UP001185092"/>
    </source>
</evidence>
<dbReference type="PANTHER" id="PTHR30069:SF40">
    <property type="entry name" value="TONB-DEPENDENT RECEPTOR NMB0964-RELATED"/>
    <property type="match status" value="1"/>
</dbReference>
<dbReference type="InterPro" id="IPR037066">
    <property type="entry name" value="Plug_dom_sf"/>
</dbReference>
<dbReference type="GO" id="GO:0015344">
    <property type="term" value="F:siderophore uptake transmembrane transporter activity"/>
    <property type="evidence" value="ECO:0007669"/>
    <property type="project" value="TreeGrafter"/>
</dbReference>
<dbReference type="Gene3D" id="2.40.170.20">
    <property type="entry name" value="TonB-dependent receptor, beta-barrel domain"/>
    <property type="match status" value="1"/>
</dbReference>
<dbReference type="AlphaFoldDB" id="A0AAE3XLH9"/>
<reference evidence="13" key="1">
    <citation type="submission" date="2023-07" db="EMBL/GenBank/DDBJ databases">
        <title>Genomic Encyclopedia of Type Strains, Phase IV (KMG-IV): sequencing the most valuable type-strain genomes for metagenomic binning, comparative biology and taxonomic classification.</title>
        <authorList>
            <person name="Goeker M."/>
        </authorList>
    </citation>
    <scope>NUCLEOTIDE SEQUENCE</scope>
    <source>
        <strain evidence="13">DSM 26174</strain>
    </source>
</reference>
<evidence type="ECO:0000256" key="6">
    <source>
        <dbReference type="ARBA" id="ARBA00023077"/>
    </source>
</evidence>
<dbReference type="Gene3D" id="2.60.40.1120">
    <property type="entry name" value="Carboxypeptidase-like, regulatory domain"/>
    <property type="match status" value="1"/>
</dbReference>
<dbReference type="EMBL" id="JAVDQD010000002">
    <property type="protein sequence ID" value="MDR6239087.1"/>
    <property type="molecule type" value="Genomic_DNA"/>
</dbReference>
<evidence type="ECO:0000256" key="10">
    <source>
        <dbReference type="RuleBase" id="RU003357"/>
    </source>
</evidence>
<dbReference type="Gene3D" id="2.170.130.10">
    <property type="entry name" value="TonB-dependent receptor, plug domain"/>
    <property type="match status" value="1"/>
</dbReference>
<dbReference type="InterPro" id="IPR000531">
    <property type="entry name" value="Beta-barrel_TonB"/>
</dbReference>
<dbReference type="InterPro" id="IPR012910">
    <property type="entry name" value="Plug_dom"/>
</dbReference>
<dbReference type="InterPro" id="IPR036942">
    <property type="entry name" value="Beta-barrel_TonB_sf"/>
</dbReference>
<evidence type="ECO:0000313" key="13">
    <source>
        <dbReference type="EMBL" id="MDR6239087.1"/>
    </source>
</evidence>
<evidence type="ECO:0000256" key="5">
    <source>
        <dbReference type="ARBA" id="ARBA00022729"/>
    </source>
</evidence>
<keyword evidence="3 9" id="KW-1134">Transmembrane beta strand</keyword>
<dbReference type="Pfam" id="PF00593">
    <property type="entry name" value="TonB_dep_Rec_b-barrel"/>
    <property type="match status" value="1"/>
</dbReference>
<evidence type="ECO:0000256" key="2">
    <source>
        <dbReference type="ARBA" id="ARBA00022448"/>
    </source>
</evidence>
<dbReference type="PROSITE" id="PS01156">
    <property type="entry name" value="TONB_DEPENDENT_REC_2"/>
    <property type="match status" value="1"/>
</dbReference>
<evidence type="ECO:0000256" key="9">
    <source>
        <dbReference type="PROSITE-ProRule" id="PRU01360"/>
    </source>
</evidence>
<proteinExistence type="inferred from homology"/>
<comment type="caution">
    <text evidence="13">The sequence shown here is derived from an EMBL/GenBank/DDBJ whole genome shotgun (WGS) entry which is preliminary data.</text>
</comment>
<dbReference type="GO" id="GO:0044718">
    <property type="term" value="P:siderophore transmembrane transport"/>
    <property type="evidence" value="ECO:0007669"/>
    <property type="project" value="TreeGrafter"/>
</dbReference>
<keyword evidence="4 9" id="KW-0812">Transmembrane</keyword>
<keyword evidence="7 9" id="KW-0472">Membrane</keyword>
<dbReference type="RefSeq" id="WP_309938612.1">
    <property type="nucleotide sequence ID" value="NZ_AP025305.1"/>
</dbReference>
<keyword evidence="13" id="KW-0675">Receptor</keyword>
<evidence type="ECO:0000256" key="4">
    <source>
        <dbReference type="ARBA" id="ARBA00022692"/>
    </source>
</evidence>
<dbReference type="PROSITE" id="PS52016">
    <property type="entry name" value="TONB_DEPENDENT_REC_3"/>
    <property type="match status" value="1"/>
</dbReference>
<dbReference type="InterPro" id="IPR010917">
    <property type="entry name" value="TonB_rcpt_CS"/>
</dbReference>
<keyword evidence="6 10" id="KW-0798">TonB box</keyword>
<evidence type="ECO:0000259" key="11">
    <source>
        <dbReference type="Pfam" id="PF00593"/>
    </source>
</evidence>
<dbReference type="Pfam" id="PF13715">
    <property type="entry name" value="CarbopepD_reg_2"/>
    <property type="match status" value="1"/>
</dbReference>
<dbReference type="InterPro" id="IPR008969">
    <property type="entry name" value="CarboxyPept-like_regulatory"/>
</dbReference>
<keyword evidence="5" id="KW-0732">Signal</keyword>
<protein>
    <submittedName>
        <fullName evidence="13">Outer membrane receptor protein involved in Fe transport</fullName>
    </submittedName>
</protein>
<gene>
    <name evidence="13" type="ORF">HNQ88_002124</name>
</gene>
<dbReference type="Pfam" id="PF07715">
    <property type="entry name" value="Plug"/>
    <property type="match status" value="1"/>
</dbReference>
<keyword evidence="8 9" id="KW-0998">Cell outer membrane</keyword>
<keyword evidence="14" id="KW-1185">Reference proteome</keyword>
<dbReference type="GO" id="GO:0009279">
    <property type="term" value="C:cell outer membrane"/>
    <property type="evidence" value="ECO:0007669"/>
    <property type="project" value="UniProtKB-SubCell"/>
</dbReference>